<proteinExistence type="predicted"/>
<evidence type="ECO:0000313" key="3">
    <source>
        <dbReference type="Proteomes" id="UP000271603"/>
    </source>
</evidence>
<protein>
    <submittedName>
        <fullName evidence="2">Uncharacterized protein</fullName>
    </submittedName>
</protein>
<dbReference type="EMBL" id="LR134155">
    <property type="protein sequence ID" value="VEA71603.1"/>
    <property type="molecule type" value="Genomic_DNA"/>
</dbReference>
<name>A0A447QNX5_SERRU</name>
<dbReference type="Proteomes" id="UP000271603">
    <property type="component" value="Chromosome"/>
</dbReference>
<evidence type="ECO:0000256" key="1">
    <source>
        <dbReference type="SAM" id="SignalP"/>
    </source>
</evidence>
<reference evidence="2 3" key="1">
    <citation type="submission" date="2018-12" db="EMBL/GenBank/DDBJ databases">
        <authorList>
            <consortium name="Pathogen Informatics"/>
        </authorList>
    </citation>
    <scope>NUCLEOTIDE SEQUENCE [LARGE SCALE GENOMIC DNA]</scope>
    <source>
        <strain evidence="2 3">NCTC9419</strain>
    </source>
</reference>
<feature type="chain" id="PRO_5019458076" evidence="1">
    <location>
        <begin position="25"/>
        <end position="118"/>
    </location>
</feature>
<evidence type="ECO:0000313" key="2">
    <source>
        <dbReference type="EMBL" id="VEA71603.1"/>
    </source>
</evidence>
<sequence length="118" mass="13598">MKFSKWAAVSLGLMGLAALNSARAIEVFPVVKEIREETPRDNYITVKSMYQAKDSVTGNDTNKQRYEFVTLELFYVPNPGMVKNSGSRCWARRIRSWCFHRLGWWSLTAKSVRCALCR</sequence>
<organism evidence="2 3">
    <name type="scientific">Serratia rubidaea</name>
    <name type="common">Serratia marinorubra</name>
    <dbReference type="NCBI Taxonomy" id="61652"/>
    <lineage>
        <taxon>Bacteria</taxon>
        <taxon>Pseudomonadati</taxon>
        <taxon>Pseudomonadota</taxon>
        <taxon>Gammaproteobacteria</taxon>
        <taxon>Enterobacterales</taxon>
        <taxon>Yersiniaceae</taxon>
        <taxon>Serratia</taxon>
    </lineage>
</organism>
<feature type="signal peptide" evidence="1">
    <location>
        <begin position="1"/>
        <end position="24"/>
    </location>
</feature>
<dbReference type="AlphaFoldDB" id="A0A447QNX5"/>
<gene>
    <name evidence="2" type="ORF">NCTC9419_03167</name>
</gene>
<accession>A0A447QNX5</accession>
<keyword evidence="1" id="KW-0732">Signal</keyword>